<dbReference type="EMBL" id="RBNJ01003905">
    <property type="protein sequence ID" value="RUS30415.1"/>
    <property type="molecule type" value="Genomic_DNA"/>
</dbReference>
<name>A0A433QKW7_9FUNG</name>
<gene>
    <name evidence="2" type="ORF">BC938DRAFT_479416</name>
</gene>
<evidence type="ECO:0000256" key="1">
    <source>
        <dbReference type="SAM" id="MobiDB-lite"/>
    </source>
</evidence>
<evidence type="ECO:0000313" key="2">
    <source>
        <dbReference type="EMBL" id="RUS30415.1"/>
    </source>
</evidence>
<evidence type="ECO:0000313" key="3">
    <source>
        <dbReference type="Proteomes" id="UP000274822"/>
    </source>
</evidence>
<dbReference type="Proteomes" id="UP000274822">
    <property type="component" value="Unassembled WGS sequence"/>
</dbReference>
<keyword evidence="3" id="KW-1185">Reference proteome</keyword>
<protein>
    <submittedName>
        <fullName evidence="2">Uncharacterized protein</fullName>
    </submittedName>
</protein>
<sequence length="168" mass="19057">MDYFLSDTVNWDPSKIIAHYAKIYPEHSLRWRALQKDLKLLSKSTSFSLPDCASLCMGWFEENWASAMHIRDCVSPGVALFGHSSFQQHIRDCVSPGVELLQALIHFDTNFWSRTVKSKLRKDDEFSKATLAARNVKDLDAGAEDEQESNILENGDSVHPYAGHNGKR</sequence>
<feature type="region of interest" description="Disordered" evidence="1">
    <location>
        <begin position="137"/>
        <end position="168"/>
    </location>
</feature>
<comment type="caution">
    <text evidence="2">The sequence shown here is derived from an EMBL/GenBank/DDBJ whole genome shotgun (WGS) entry which is preliminary data.</text>
</comment>
<dbReference type="AlphaFoldDB" id="A0A433QKW7"/>
<accession>A0A433QKW7</accession>
<organism evidence="2 3">
    <name type="scientific">Jimgerdemannia flammicorona</name>
    <dbReference type="NCBI Taxonomy" id="994334"/>
    <lineage>
        <taxon>Eukaryota</taxon>
        <taxon>Fungi</taxon>
        <taxon>Fungi incertae sedis</taxon>
        <taxon>Mucoromycota</taxon>
        <taxon>Mucoromycotina</taxon>
        <taxon>Endogonomycetes</taxon>
        <taxon>Endogonales</taxon>
        <taxon>Endogonaceae</taxon>
        <taxon>Jimgerdemannia</taxon>
    </lineage>
</organism>
<reference evidence="2 3" key="1">
    <citation type="journal article" date="2018" name="New Phytol.">
        <title>Phylogenomics of Endogonaceae and evolution of mycorrhizas within Mucoromycota.</title>
        <authorList>
            <person name="Chang Y."/>
            <person name="Desiro A."/>
            <person name="Na H."/>
            <person name="Sandor L."/>
            <person name="Lipzen A."/>
            <person name="Clum A."/>
            <person name="Barry K."/>
            <person name="Grigoriev I.V."/>
            <person name="Martin F.M."/>
            <person name="Stajich J.E."/>
            <person name="Smith M.E."/>
            <person name="Bonito G."/>
            <person name="Spatafora J.W."/>
        </authorList>
    </citation>
    <scope>NUCLEOTIDE SEQUENCE [LARGE SCALE GENOMIC DNA]</scope>
    <source>
        <strain evidence="2 3">AD002</strain>
    </source>
</reference>
<proteinExistence type="predicted"/>